<evidence type="ECO:0008006" key="4">
    <source>
        <dbReference type="Google" id="ProtNLM"/>
    </source>
</evidence>
<dbReference type="SUPFAM" id="SSF54001">
    <property type="entry name" value="Cysteine proteinases"/>
    <property type="match status" value="1"/>
</dbReference>
<dbReference type="Proteomes" id="UP000789390">
    <property type="component" value="Unassembled WGS sequence"/>
</dbReference>
<dbReference type="OrthoDB" id="6043737at2759"/>
<evidence type="ECO:0000256" key="1">
    <source>
        <dbReference type="SAM" id="MobiDB-lite"/>
    </source>
</evidence>
<name>A0A8J2WD75_9CRUS</name>
<accession>A0A8J2WD75</accession>
<dbReference type="Gene3D" id="3.40.395.10">
    <property type="entry name" value="Adenoviral Proteinase, Chain A"/>
    <property type="match status" value="1"/>
</dbReference>
<keyword evidence="3" id="KW-1185">Reference proteome</keyword>
<dbReference type="PANTHER" id="PTHR34718">
    <property type="entry name" value="PHD-TYPE DOMAIN-CONTAINING PROTEIN"/>
    <property type="match status" value="1"/>
</dbReference>
<dbReference type="InterPro" id="IPR038765">
    <property type="entry name" value="Papain-like_cys_pep_sf"/>
</dbReference>
<reference evidence="2" key="1">
    <citation type="submission" date="2021-11" db="EMBL/GenBank/DDBJ databases">
        <authorList>
            <person name="Schell T."/>
        </authorList>
    </citation>
    <scope>NUCLEOTIDE SEQUENCE</scope>
    <source>
        <strain evidence="2">M5</strain>
    </source>
</reference>
<proteinExistence type="predicted"/>
<dbReference type="EMBL" id="CAKKLH010000028">
    <property type="protein sequence ID" value="CAH0099967.1"/>
    <property type="molecule type" value="Genomic_DNA"/>
</dbReference>
<protein>
    <recommendedName>
        <fullName evidence="4">Ubiquitin-like protease family profile domain-containing protein</fullName>
    </recommendedName>
</protein>
<feature type="region of interest" description="Disordered" evidence="1">
    <location>
        <begin position="63"/>
        <end position="110"/>
    </location>
</feature>
<comment type="caution">
    <text evidence="2">The sequence shown here is derived from an EMBL/GenBank/DDBJ whole genome shotgun (WGS) entry which is preliminary data.</text>
</comment>
<evidence type="ECO:0000313" key="3">
    <source>
        <dbReference type="Proteomes" id="UP000789390"/>
    </source>
</evidence>
<gene>
    <name evidence="2" type="ORF">DGAL_LOCUS2138</name>
</gene>
<evidence type="ECO:0000313" key="2">
    <source>
        <dbReference type="EMBL" id="CAH0099967.1"/>
    </source>
</evidence>
<organism evidence="2 3">
    <name type="scientific">Daphnia galeata</name>
    <dbReference type="NCBI Taxonomy" id="27404"/>
    <lineage>
        <taxon>Eukaryota</taxon>
        <taxon>Metazoa</taxon>
        <taxon>Ecdysozoa</taxon>
        <taxon>Arthropoda</taxon>
        <taxon>Crustacea</taxon>
        <taxon>Branchiopoda</taxon>
        <taxon>Diplostraca</taxon>
        <taxon>Cladocera</taxon>
        <taxon>Anomopoda</taxon>
        <taxon>Daphniidae</taxon>
        <taxon>Daphnia</taxon>
    </lineage>
</organism>
<feature type="compositionally biased region" description="Basic residues" evidence="1">
    <location>
        <begin position="81"/>
        <end position="110"/>
    </location>
</feature>
<sequence length="385" mass="43241">MADKKEVKVSDNSLVSNGAFKSSISDEHLSSLISHPKYLLYLLIHQDAHPKILHLLSLPRFRSNSPSSGRVRCSSRFSSSSRKRSSRSNSRSHSRSRSRCSSRSYSRSRSRSSSRSSCIFLTEIPNKCEKDKELEVAKAVSPIEQQVILDKTSAEDLQINRETEHCSTSSSKCSPKKEKGKVNRINYKLAEIEDELIDTAKAISLANEELHSDEIEGISAPDYCLRSSYINAAMNLLQRQFPELGGFYTVQHSGDLTFPKETEAKWIQIIHTGGFHWVVAAYGFFNRSSVLIYDTASLEINHRQWEQILFDDLFSSHVLDSVSCLMRADFNVARMACQIQTGGSACGFLAIAFATSLAFGDDPSSMAFEQSLLAQHLQNCYKFRH</sequence>
<dbReference type="AlphaFoldDB" id="A0A8J2WD75"/>
<feature type="compositionally biased region" description="Low complexity" evidence="1">
    <location>
        <begin position="67"/>
        <end position="80"/>
    </location>
</feature>
<dbReference type="PANTHER" id="PTHR34718:SF2">
    <property type="entry name" value="PHD-TYPE DOMAIN-CONTAINING PROTEIN"/>
    <property type="match status" value="1"/>
</dbReference>